<evidence type="ECO:0000313" key="11">
    <source>
        <dbReference type="Proteomes" id="UP001139104"/>
    </source>
</evidence>
<feature type="transmembrane region" description="Helical" evidence="8">
    <location>
        <begin position="135"/>
        <end position="156"/>
    </location>
</feature>
<dbReference type="EMBL" id="JAIVFP010000001">
    <property type="protein sequence ID" value="MCI4683467.1"/>
    <property type="molecule type" value="Genomic_DNA"/>
</dbReference>
<evidence type="ECO:0000256" key="7">
    <source>
        <dbReference type="ARBA" id="ARBA00023169"/>
    </source>
</evidence>
<evidence type="ECO:0000256" key="2">
    <source>
        <dbReference type="ARBA" id="ARBA00006464"/>
    </source>
</evidence>
<dbReference type="Pfam" id="PF02397">
    <property type="entry name" value="Bac_transf"/>
    <property type="match status" value="1"/>
</dbReference>
<proteinExistence type="inferred from homology"/>
<name>A0ABS9ZA14_9HYPH</name>
<evidence type="ECO:0000259" key="9">
    <source>
        <dbReference type="Pfam" id="PF02397"/>
    </source>
</evidence>
<reference evidence="10" key="1">
    <citation type="journal article" date="2022" name="ISME J.">
        <title>Identification of active gaseous-alkane degraders at natural gas seeps.</title>
        <authorList>
            <person name="Farhan Ul Haque M."/>
            <person name="Hernandez M."/>
            <person name="Crombie A.T."/>
            <person name="Murrell J.C."/>
        </authorList>
    </citation>
    <scope>NUCLEOTIDE SEQUENCE</scope>
    <source>
        <strain evidence="10">PC2</strain>
    </source>
</reference>
<evidence type="ECO:0000256" key="3">
    <source>
        <dbReference type="ARBA" id="ARBA00022679"/>
    </source>
</evidence>
<keyword evidence="6 8" id="KW-0472">Membrane</keyword>
<keyword evidence="5 8" id="KW-1133">Transmembrane helix</keyword>
<dbReference type="Pfam" id="PF13727">
    <property type="entry name" value="CoA_binding_3"/>
    <property type="match status" value="1"/>
</dbReference>
<comment type="similarity">
    <text evidence="2">Belongs to the bacterial sugar transferase family.</text>
</comment>
<keyword evidence="11" id="KW-1185">Reference proteome</keyword>
<keyword evidence="7" id="KW-0270">Exopolysaccharide synthesis</keyword>
<comment type="subcellular location">
    <subcellularLocation>
        <location evidence="1">Membrane</location>
        <topology evidence="1">Multi-pass membrane protein</topology>
    </subcellularLocation>
</comment>
<keyword evidence="4 8" id="KW-0812">Transmembrane</keyword>
<evidence type="ECO:0000256" key="8">
    <source>
        <dbReference type="SAM" id="Phobius"/>
    </source>
</evidence>
<organism evidence="10 11">
    <name type="scientific">Candidatus Rhodoblastus alkanivorans</name>
    <dbReference type="NCBI Taxonomy" id="2954117"/>
    <lineage>
        <taxon>Bacteria</taxon>
        <taxon>Pseudomonadati</taxon>
        <taxon>Pseudomonadota</taxon>
        <taxon>Alphaproteobacteria</taxon>
        <taxon>Hyphomicrobiales</taxon>
        <taxon>Rhodoblastaceae</taxon>
        <taxon>Rhodoblastus</taxon>
    </lineage>
</organism>
<sequence length="482" mass="53296">MADVAFRGAAVYGDRVEKTWASAPGNRISLENFVVFVVAIDVLALLGCGLAASLFLSQYGRLTFGRFDDRAVIVGLSALLYLLISRAIGAHRTGQILNRRTSLNRLMAALALTFIALLVIGAATKTTQNFSRIWFFSWFALACSLAPTVRLGLLAAARRRLAQGDFVFRALSVGVFAQPLSIAELDAASGGMAQVAHIMALADLEDLEGLADWIAREEIDQIYVVTPWAHAPATFLRLRRLRQFSAEIFVVPDDASIRAHQLGVGVIHDRVALRAGERPINGWDRLAKRMQDIVVASAALLFVAPVMLLIAAAIKLDSPGPVLFRQKRAGFNGRPFELLKFRSMYAHAADAHASRQTSRDDARVTKVGRFIRRASLDELPQFFNVLRGEMSVVGPRPHALQTRTNGLDLRQIADRYAARHRVRPGLTGLAQVNGCRGELDNCEKVVTRVDFDINYIENWSTWLDCKIILRTALLLFFDRAAY</sequence>
<dbReference type="InterPro" id="IPR003362">
    <property type="entry name" value="Bact_transf"/>
</dbReference>
<feature type="domain" description="Bacterial sugar transferase" evidence="9">
    <location>
        <begin position="288"/>
        <end position="475"/>
    </location>
</feature>
<evidence type="ECO:0000256" key="4">
    <source>
        <dbReference type="ARBA" id="ARBA00022692"/>
    </source>
</evidence>
<dbReference type="InterPro" id="IPR017475">
    <property type="entry name" value="EPS_sugar_tfrase"/>
</dbReference>
<comment type="caution">
    <text evidence="10">The sequence shown here is derived from an EMBL/GenBank/DDBJ whole genome shotgun (WGS) entry which is preliminary data.</text>
</comment>
<evidence type="ECO:0000313" key="10">
    <source>
        <dbReference type="EMBL" id="MCI4683467.1"/>
    </source>
</evidence>
<dbReference type="PANTHER" id="PTHR30576">
    <property type="entry name" value="COLANIC BIOSYNTHESIS UDP-GLUCOSE LIPID CARRIER TRANSFERASE"/>
    <property type="match status" value="1"/>
</dbReference>
<keyword evidence="3" id="KW-0808">Transferase</keyword>
<feature type="transmembrane region" description="Helical" evidence="8">
    <location>
        <begin position="293"/>
        <end position="314"/>
    </location>
</feature>
<feature type="transmembrane region" description="Helical" evidence="8">
    <location>
        <begin position="71"/>
        <end position="91"/>
    </location>
</feature>
<gene>
    <name evidence="10" type="ORF">K2U94_11940</name>
</gene>
<dbReference type="PANTHER" id="PTHR30576:SF0">
    <property type="entry name" value="UNDECAPRENYL-PHOSPHATE N-ACETYLGALACTOSAMINYL 1-PHOSPHATE TRANSFERASE-RELATED"/>
    <property type="match status" value="1"/>
</dbReference>
<dbReference type="Proteomes" id="UP001139104">
    <property type="component" value="Unassembled WGS sequence"/>
</dbReference>
<accession>A0ABS9ZA14</accession>
<protein>
    <submittedName>
        <fullName evidence="10">Exopolysaccharide biosynthesis polyprenyl glycosylphosphotransferase</fullName>
    </submittedName>
</protein>
<evidence type="ECO:0000256" key="6">
    <source>
        <dbReference type="ARBA" id="ARBA00023136"/>
    </source>
</evidence>
<feature type="transmembrane region" description="Helical" evidence="8">
    <location>
        <begin position="33"/>
        <end position="59"/>
    </location>
</feature>
<evidence type="ECO:0000256" key="5">
    <source>
        <dbReference type="ARBA" id="ARBA00022989"/>
    </source>
</evidence>
<evidence type="ECO:0000256" key="1">
    <source>
        <dbReference type="ARBA" id="ARBA00004141"/>
    </source>
</evidence>
<dbReference type="NCBIfam" id="TIGR03025">
    <property type="entry name" value="EPS_sugtrans"/>
    <property type="match status" value="1"/>
</dbReference>
<dbReference type="RefSeq" id="WP_243067417.1">
    <property type="nucleotide sequence ID" value="NZ_JAIVFK010000013.1"/>
</dbReference>
<feature type="transmembrane region" description="Helical" evidence="8">
    <location>
        <begin position="103"/>
        <end position="123"/>
    </location>
</feature>